<reference key="2">
    <citation type="submission" date="2011-10" db="EMBL/GenBank/DDBJ databases">
        <title>The genome and transcriptome sequence of Clonorchis sinensis provide insights into the carcinogenic liver fluke.</title>
        <authorList>
            <person name="Wang X."/>
            <person name="Huang Y."/>
            <person name="Chen W."/>
            <person name="Liu H."/>
            <person name="Guo L."/>
            <person name="Chen Y."/>
            <person name="Luo F."/>
            <person name="Zhou W."/>
            <person name="Sun J."/>
            <person name="Mao Q."/>
            <person name="Liang P."/>
            <person name="Zhou C."/>
            <person name="Tian Y."/>
            <person name="Men J."/>
            <person name="Lv X."/>
            <person name="Huang L."/>
            <person name="Zhou J."/>
            <person name="Hu Y."/>
            <person name="Li R."/>
            <person name="Zhang F."/>
            <person name="Lei H."/>
            <person name="Li X."/>
            <person name="Hu X."/>
            <person name="Liang C."/>
            <person name="Xu J."/>
            <person name="Wu Z."/>
            <person name="Yu X."/>
        </authorList>
    </citation>
    <scope>NUCLEOTIDE SEQUENCE</scope>
    <source>
        <strain>Henan</strain>
    </source>
</reference>
<organism evidence="1 2">
    <name type="scientific">Clonorchis sinensis</name>
    <name type="common">Chinese liver fluke</name>
    <dbReference type="NCBI Taxonomy" id="79923"/>
    <lineage>
        <taxon>Eukaryota</taxon>
        <taxon>Metazoa</taxon>
        <taxon>Spiralia</taxon>
        <taxon>Lophotrochozoa</taxon>
        <taxon>Platyhelminthes</taxon>
        <taxon>Trematoda</taxon>
        <taxon>Digenea</taxon>
        <taxon>Opisthorchiida</taxon>
        <taxon>Opisthorchiata</taxon>
        <taxon>Opisthorchiidae</taxon>
        <taxon>Clonorchis</taxon>
    </lineage>
</organism>
<reference evidence="1" key="1">
    <citation type="journal article" date="2011" name="Genome Biol.">
        <title>The draft genome of the carcinogenic human liver fluke Clonorchis sinensis.</title>
        <authorList>
            <person name="Wang X."/>
            <person name="Chen W."/>
            <person name="Huang Y."/>
            <person name="Sun J."/>
            <person name="Men J."/>
            <person name="Liu H."/>
            <person name="Luo F."/>
            <person name="Guo L."/>
            <person name="Lv X."/>
            <person name="Deng C."/>
            <person name="Zhou C."/>
            <person name="Fan Y."/>
            <person name="Li X."/>
            <person name="Huang L."/>
            <person name="Hu Y."/>
            <person name="Liang C."/>
            <person name="Hu X."/>
            <person name="Xu J."/>
            <person name="Yu X."/>
        </authorList>
    </citation>
    <scope>NUCLEOTIDE SEQUENCE [LARGE SCALE GENOMIC DNA]</scope>
    <source>
        <strain evidence="1">Henan</strain>
    </source>
</reference>
<dbReference type="EMBL" id="DF143394">
    <property type="protein sequence ID" value="GAA52982.1"/>
    <property type="molecule type" value="Genomic_DNA"/>
</dbReference>
<evidence type="ECO:0000313" key="1">
    <source>
        <dbReference type="EMBL" id="GAA52982.1"/>
    </source>
</evidence>
<dbReference type="AlphaFoldDB" id="G7YJ49"/>
<keyword evidence="2" id="KW-1185">Reference proteome</keyword>
<dbReference type="Proteomes" id="UP000008909">
    <property type="component" value="Unassembled WGS sequence"/>
</dbReference>
<gene>
    <name evidence="1" type="ORF">CLF_109268</name>
</gene>
<sequence length="100" mass="11191">MPVKDESDIILRMADRLSWKQQPRIKLRFTLSEDASAKPIPQDNFLNSATLPDVSIGGQFNQQDVVLYPIKGLGEVLVDAVHLNSDVQAFDPAVFRGQRI</sequence>
<accession>G7YJ49</accession>
<proteinExistence type="predicted"/>
<evidence type="ECO:0000313" key="2">
    <source>
        <dbReference type="Proteomes" id="UP000008909"/>
    </source>
</evidence>
<name>G7YJ49_CLOSI</name>
<protein>
    <submittedName>
        <fullName evidence="1">Uncharacterized protein</fullName>
    </submittedName>
</protein>